<accession>A0ABW0L2G3</accession>
<name>A0ABW0L2G3_9BURK</name>
<evidence type="ECO:0000313" key="2">
    <source>
        <dbReference type="Proteomes" id="UP001596050"/>
    </source>
</evidence>
<dbReference type="Proteomes" id="UP001596050">
    <property type="component" value="Unassembled WGS sequence"/>
</dbReference>
<sequence>MNTPTPKFLSATAMVDEAATRPMPKSRGIDVQYSVTTSAGIVDRARAELLLSCVVIGGITTHNVAQEIGVAVHELAGLFT</sequence>
<reference evidence="2" key="1">
    <citation type="journal article" date="2019" name="Int. J. Syst. Evol. Microbiol.">
        <title>The Global Catalogue of Microorganisms (GCM) 10K type strain sequencing project: providing services to taxonomists for standard genome sequencing and annotation.</title>
        <authorList>
            <consortium name="The Broad Institute Genomics Platform"/>
            <consortium name="The Broad Institute Genome Sequencing Center for Infectious Disease"/>
            <person name="Wu L."/>
            <person name="Ma J."/>
        </authorList>
    </citation>
    <scope>NUCLEOTIDE SEQUENCE [LARGE SCALE GENOMIC DNA]</scope>
    <source>
        <strain evidence="2">KACC 12649</strain>
    </source>
</reference>
<dbReference type="EMBL" id="JBHSMU010000009">
    <property type="protein sequence ID" value="MFC5459889.1"/>
    <property type="molecule type" value="Genomic_DNA"/>
</dbReference>
<protein>
    <submittedName>
        <fullName evidence="1">Uncharacterized protein</fullName>
    </submittedName>
</protein>
<dbReference type="RefSeq" id="WP_379782181.1">
    <property type="nucleotide sequence ID" value="NZ_JBHSMU010000009.1"/>
</dbReference>
<evidence type="ECO:0000313" key="1">
    <source>
        <dbReference type="EMBL" id="MFC5459889.1"/>
    </source>
</evidence>
<keyword evidence="2" id="KW-1185">Reference proteome</keyword>
<proteinExistence type="predicted"/>
<gene>
    <name evidence="1" type="ORF">ACFPN5_08715</name>
</gene>
<organism evidence="1 2">
    <name type="scientific">Massilia niabensis</name>
    <dbReference type="NCBI Taxonomy" id="544910"/>
    <lineage>
        <taxon>Bacteria</taxon>
        <taxon>Pseudomonadati</taxon>
        <taxon>Pseudomonadota</taxon>
        <taxon>Betaproteobacteria</taxon>
        <taxon>Burkholderiales</taxon>
        <taxon>Oxalobacteraceae</taxon>
        <taxon>Telluria group</taxon>
        <taxon>Massilia</taxon>
    </lineage>
</organism>
<comment type="caution">
    <text evidence="1">The sequence shown here is derived from an EMBL/GenBank/DDBJ whole genome shotgun (WGS) entry which is preliminary data.</text>
</comment>